<dbReference type="PROSITE" id="PS50885">
    <property type="entry name" value="HAMP"/>
    <property type="match status" value="1"/>
</dbReference>
<dbReference type="Pfam" id="PF02518">
    <property type="entry name" value="HATPase_c"/>
    <property type="match status" value="1"/>
</dbReference>
<keyword evidence="10" id="KW-0067">ATP-binding</keyword>
<dbReference type="SMART" id="SM00304">
    <property type="entry name" value="HAMP"/>
    <property type="match status" value="1"/>
</dbReference>
<dbReference type="EC" id="2.7.13.3" evidence="3"/>
<keyword evidence="5" id="KW-0597">Phosphoprotein</keyword>
<evidence type="ECO:0000259" key="16">
    <source>
        <dbReference type="PROSITE" id="PS50885"/>
    </source>
</evidence>
<dbReference type="PRINTS" id="PR00344">
    <property type="entry name" value="BCTRLSENSOR"/>
</dbReference>
<keyword evidence="11 14" id="KW-1133">Transmembrane helix</keyword>
<dbReference type="Pfam" id="PF00512">
    <property type="entry name" value="HisKA"/>
    <property type="match status" value="1"/>
</dbReference>
<comment type="catalytic activity">
    <reaction evidence="1">
        <text>ATP + protein L-histidine = ADP + protein N-phospho-L-histidine.</text>
        <dbReference type="EC" id="2.7.13.3"/>
    </reaction>
</comment>
<dbReference type="SMART" id="SM00387">
    <property type="entry name" value="HATPase_c"/>
    <property type="match status" value="1"/>
</dbReference>
<evidence type="ECO:0000256" key="6">
    <source>
        <dbReference type="ARBA" id="ARBA00022679"/>
    </source>
</evidence>
<evidence type="ECO:0000313" key="17">
    <source>
        <dbReference type="EMBL" id="KQC85897.1"/>
    </source>
</evidence>
<evidence type="ECO:0000256" key="10">
    <source>
        <dbReference type="ARBA" id="ARBA00022840"/>
    </source>
</evidence>
<dbReference type="InterPro" id="IPR004358">
    <property type="entry name" value="Sig_transdc_His_kin-like_C"/>
</dbReference>
<keyword evidence="4" id="KW-1003">Cell membrane</keyword>
<feature type="transmembrane region" description="Helical" evidence="14">
    <location>
        <begin position="185"/>
        <end position="206"/>
    </location>
</feature>
<gene>
    <name evidence="17" type="ORF">APZ18_01470</name>
</gene>
<dbReference type="InterPro" id="IPR005467">
    <property type="entry name" value="His_kinase_dom"/>
</dbReference>
<evidence type="ECO:0000256" key="1">
    <source>
        <dbReference type="ARBA" id="ARBA00000085"/>
    </source>
</evidence>
<comment type="subcellular location">
    <subcellularLocation>
        <location evidence="2">Cell membrane</location>
        <topology evidence="2">Multi-pass membrane protein</topology>
    </subcellularLocation>
</comment>
<dbReference type="AlphaFoldDB" id="A0AAW3JT53"/>
<keyword evidence="6" id="KW-0808">Transferase</keyword>
<reference evidence="17 18" key="1">
    <citation type="submission" date="2015-10" db="EMBL/GenBank/DDBJ databases">
        <title>Butyribacter intestini gen. nov., sp. nov., a butyric acid-producing bacterium of the family Lachnospiraceae isolated from the human faeces.</title>
        <authorList>
            <person name="Zou Y."/>
            <person name="Xue W."/>
            <person name="Luo G."/>
            <person name="Lv M."/>
        </authorList>
    </citation>
    <scope>NUCLEOTIDE SEQUENCE [LARGE SCALE GENOMIC DNA]</scope>
    <source>
        <strain evidence="17 18">TF01-11</strain>
    </source>
</reference>
<dbReference type="CDD" id="cd06225">
    <property type="entry name" value="HAMP"/>
    <property type="match status" value="1"/>
</dbReference>
<dbReference type="CDD" id="cd00082">
    <property type="entry name" value="HisKA"/>
    <property type="match status" value="1"/>
</dbReference>
<evidence type="ECO:0000313" key="18">
    <source>
        <dbReference type="Proteomes" id="UP000050833"/>
    </source>
</evidence>
<dbReference type="SMART" id="SM00388">
    <property type="entry name" value="HisKA"/>
    <property type="match status" value="1"/>
</dbReference>
<dbReference type="Pfam" id="PF00672">
    <property type="entry name" value="HAMP"/>
    <property type="match status" value="1"/>
</dbReference>
<dbReference type="SUPFAM" id="SSF47384">
    <property type="entry name" value="Homodimeric domain of signal transducing histidine kinase"/>
    <property type="match status" value="1"/>
</dbReference>
<dbReference type="PROSITE" id="PS50109">
    <property type="entry name" value="HIS_KIN"/>
    <property type="match status" value="1"/>
</dbReference>
<dbReference type="Gene3D" id="1.10.287.130">
    <property type="match status" value="1"/>
</dbReference>
<evidence type="ECO:0000256" key="3">
    <source>
        <dbReference type="ARBA" id="ARBA00012438"/>
    </source>
</evidence>
<dbReference type="SUPFAM" id="SSF55874">
    <property type="entry name" value="ATPase domain of HSP90 chaperone/DNA topoisomerase II/histidine kinase"/>
    <property type="match status" value="1"/>
</dbReference>
<sequence>MKIRGKLIISFLIIAIFPLCAGLVCFHLIVQNQTDILSSYYSTESENSYDYGLVLNPVQLLYKLTLNDYNKLVTLADEYPDKLLDKNFLNDTSRSISSKDSFIVVFKGENEYYIGNKDFYGCVSTLPSFGEYSYGKNDNILIDQKSSTLTRGKDFYFSDGTTGQLFLITKLSNLIPRWESSVRDIAIAFTLILFMTAALLIIWLYHSIIKPLNILRIATMQIGAGNLDNPVHVNSCDEIGVLCRDFEEMRIRLKSMLEERIQYENDTREMMSNISHDLKTPLTAIKGYSEGLIDGIAKTPEKQQKYLKTIHSKANDMTYLVDELSLFSKIEQNSIPYNYVTFDISEYLENYIDSISFDYESNNMNVSYENNAPQGIMVSADPEQLRRVLNNITGNALKYKDKEHGNIRIALSYKPHKQKKPLYRQINKDGTDVNPPVKPDEFVRIEISDDGPGISEKDLPNIFDRFFRADASRNSAKRGSGLGLAIVKKIILDHGGKIWAKSTPGTGTSIYFTLKVKDGQK</sequence>
<name>A0AAW3JT53_9FIRM</name>
<dbReference type="GO" id="GO:0005886">
    <property type="term" value="C:plasma membrane"/>
    <property type="evidence" value="ECO:0007669"/>
    <property type="project" value="UniProtKB-SubCell"/>
</dbReference>
<dbReference type="Proteomes" id="UP000050833">
    <property type="component" value="Unassembled WGS sequence"/>
</dbReference>
<dbReference type="CDD" id="cd00075">
    <property type="entry name" value="HATPase"/>
    <property type="match status" value="1"/>
</dbReference>
<feature type="transmembrane region" description="Helical" evidence="14">
    <location>
        <begin position="7"/>
        <end position="30"/>
    </location>
</feature>
<evidence type="ECO:0000256" key="13">
    <source>
        <dbReference type="ARBA" id="ARBA00023136"/>
    </source>
</evidence>
<dbReference type="GO" id="GO:0005524">
    <property type="term" value="F:ATP binding"/>
    <property type="evidence" value="ECO:0007669"/>
    <property type="project" value="UniProtKB-KW"/>
</dbReference>
<dbReference type="PANTHER" id="PTHR45528:SF1">
    <property type="entry name" value="SENSOR HISTIDINE KINASE CPXA"/>
    <property type="match status" value="1"/>
</dbReference>
<evidence type="ECO:0000256" key="14">
    <source>
        <dbReference type="SAM" id="Phobius"/>
    </source>
</evidence>
<comment type="caution">
    <text evidence="17">The sequence shown here is derived from an EMBL/GenBank/DDBJ whole genome shotgun (WGS) entry which is preliminary data.</text>
</comment>
<dbReference type="InterPro" id="IPR003660">
    <property type="entry name" value="HAMP_dom"/>
</dbReference>
<dbReference type="RefSeq" id="WP_055940963.1">
    <property type="nucleotide sequence ID" value="NZ_JAQDCV010000010.1"/>
</dbReference>
<organism evidence="17 18">
    <name type="scientific">Butyribacter intestini</name>
    <dbReference type="NCBI Taxonomy" id="1703332"/>
    <lineage>
        <taxon>Bacteria</taxon>
        <taxon>Bacillati</taxon>
        <taxon>Bacillota</taxon>
        <taxon>Clostridia</taxon>
        <taxon>Lachnospirales</taxon>
        <taxon>Lachnospiraceae</taxon>
        <taxon>Butyribacter</taxon>
    </lineage>
</organism>
<evidence type="ECO:0000256" key="5">
    <source>
        <dbReference type="ARBA" id="ARBA00022553"/>
    </source>
</evidence>
<keyword evidence="18" id="KW-1185">Reference proteome</keyword>
<dbReference type="InterPro" id="IPR003594">
    <property type="entry name" value="HATPase_dom"/>
</dbReference>
<proteinExistence type="predicted"/>
<dbReference type="InterPro" id="IPR003661">
    <property type="entry name" value="HisK_dim/P_dom"/>
</dbReference>
<protein>
    <recommendedName>
        <fullName evidence="3">histidine kinase</fullName>
        <ecNumber evidence="3">2.7.13.3</ecNumber>
    </recommendedName>
</protein>
<dbReference type="PANTHER" id="PTHR45528">
    <property type="entry name" value="SENSOR HISTIDINE KINASE CPXA"/>
    <property type="match status" value="1"/>
</dbReference>
<evidence type="ECO:0000256" key="7">
    <source>
        <dbReference type="ARBA" id="ARBA00022692"/>
    </source>
</evidence>
<dbReference type="InterPro" id="IPR036097">
    <property type="entry name" value="HisK_dim/P_sf"/>
</dbReference>
<dbReference type="FunFam" id="3.30.565.10:FF:000006">
    <property type="entry name" value="Sensor histidine kinase WalK"/>
    <property type="match status" value="1"/>
</dbReference>
<keyword evidence="7 14" id="KW-0812">Transmembrane</keyword>
<dbReference type="InterPro" id="IPR050398">
    <property type="entry name" value="HssS/ArlS-like"/>
</dbReference>
<dbReference type="InterPro" id="IPR036890">
    <property type="entry name" value="HATPase_C_sf"/>
</dbReference>
<keyword evidence="12" id="KW-0902">Two-component regulatory system</keyword>
<evidence type="ECO:0000256" key="8">
    <source>
        <dbReference type="ARBA" id="ARBA00022741"/>
    </source>
</evidence>
<evidence type="ECO:0000259" key="15">
    <source>
        <dbReference type="PROSITE" id="PS50109"/>
    </source>
</evidence>
<dbReference type="SUPFAM" id="SSF158472">
    <property type="entry name" value="HAMP domain-like"/>
    <property type="match status" value="1"/>
</dbReference>
<dbReference type="EMBL" id="LLKB01000001">
    <property type="protein sequence ID" value="KQC85897.1"/>
    <property type="molecule type" value="Genomic_DNA"/>
</dbReference>
<keyword evidence="8" id="KW-0547">Nucleotide-binding</keyword>
<evidence type="ECO:0000256" key="11">
    <source>
        <dbReference type="ARBA" id="ARBA00022989"/>
    </source>
</evidence>
<dbReference type="Gene3D" id="6.10.340.10">
    <property type="match status" value="1"/>
</dbReference>
<accession>A0AAW3JT53</accession>
<dbReference type="GO" id="GO:0000155">
    <property type="term" value="F:phosphorelay sensor kinase activity"/>
    <property type="evidence" value="ECO:0007669"/>
    <property type="project" value="InterPro"/>
</dbReference>
<keyword evidence="9" id="KW-0418">Kinase</keyword>
<evidence type="ECO:0000256" key="2">
    <source>
        <dbReference type="ARBA" id="ARBA00004651"/>
    </source>
</evidence>
<evidence type="ECO:0000256" key="12">
    <source>
        <dbReference type="ARBA" id="ARBA00023012"/>
    </source>
</evidence>
<evidence type="ECO:0000256" key="4">
    <source>
        <dbReference type="ARBA" id="ARBA00022475"/>
    </source>
</evidence>
<feature type="domain" description="Histidine kinase" evidence="15">
    <location>
        <begin position="273"/>
        <end position="518"/>
    </location>
</feature>
<dbReference type="Gene3D" id="3.30.565.10">
    <property type="entry name" value="Histidine kinase-like ATPase, C-terminal domain"/>
    <property type="match status" value="1"/>
</dbReference>
<evidence type="ECO:0000256" key="9">
    <source>
        <dbReference type="ARBA" id="ARBA00022777"/>
    </source>
</evidence>
<feature type="domain" description="HAMP" evidence="16">
    <location>
        <begin position="206"/>
        <end position="258"/>
    </location>
</feature>
<keyword evidence="13 14" id="KW-0472">Membrane</keyword>